<dbReference type="InterPro" id="IPR015943">
    <property type="entry name" value="WD40/YVTN_repeat-like_dom_sf"/>
</dbReference>
<feature type="non-terminal residue" evidence="1">
    <location>
        <position position="582"/>
    </location>
</feature>
<dbReference type="Proteomes" id="UP000078046">
    <property type="component" value="Unassembled WGS sequence"/>
</dbReference>
<organism evidence="1 2">
    <name type="scientific">Intoshia linei</name>
    <dbReference type="NCBI Taxonomy" id="1819745"/>
    <lineage>
        <taxon>Eukaryota</taxon>
        <taxon>Metazoa</taxon>
        <taxon>Spiralia</taxon>
        <taxon>Lophotrochozoa</taxon>
        <taxon>Mesozoa</taxon>
        <taxon>Orthonectida</taxon>
        <taxon>Rhopaluridae</taxon>
        <taxon>Intoshia</taxon>
    </lineage>
</organism>
<keyword evidence="2" id="KW-1185">Reference proteome</keyword>
<dbReference type="AlphaFoldDB" id="A0A177AQ03"/>
<reference evidence="1 2" key="1">
    <citation type="submission" date="2016-04" db="EMBL/GenBank/DDBJ databases">
        <title>The genome of Intoshia linei affirms orthonectids as highly simplified spiralians.</title>
        <authorList>
            <person name="Mikhailov K.V."/>
            <person name="Slusarev G.S."/>
            <person name="Nikitin M.A."/>
            <person name="Logacheva M.D."/>
            <person name="Penin A."/>
            <person name="Aleoshin V."/>
            <person name="Panchin Y.V."/>
        </authorList>
    </citation>
    <scope>NUCLEOTIDE SEQUENCE [LARGE SCALE GENOMIC DNA]</scope>
    <source>
        <strain evidence="1">Intl2013</strain>
        <tissue evidence="1">Whole animal</tissue>
    </source>
</reference>
<dbReference type="Gene3D" id="2.130.10.10">
    <property type="entry name" value="YVTN repeat-like/Quinoprotein amine dehydrogenase"/>
    <property type="match status" value="2"/>
</dbReference>
<name>A0A177AQ03_9BILA</name>
<comment type="caution">
    <text evidence="1">The sequence shown here is derived from an EMBL/GenBank/DDBJ whole genome shotgun (WGS) entry which is preliminary data.</text>
</comment>
<sequence>MDLSDDCQINSIIKVENKNQREISNSTIISIKTKSVNQDDKLINYKKNFAFDVKNTNKMYIIQCWWSINGNVIVYILSGELYEINFKSGKVLQIYNLNDKNAFSLSNNDDPLNCQFHKDGLYVTTKFGYLNCYTLNFESMEITINKSEKISDKDLIFAMWNNNCEYLFLKNIENNINQIKIKEEILINKITNYAYGKIVGVISLCGSEDYSYVFRENGLYQSINSATGMIGSYKSLNITISIVVAHPLHKNIVFIGNKEGFVYFVKISEISYAVLSMTRLFKQPITSLNCTNNGKLLLVGSRNVKIFIINMYGQRKFETIGYIEVPSLNYILSTNGQDKYVSQVICAINDVNDFSEYNKFVQFSLDSALLNNHYESIFTVNKNETNTENEIQNTLKFSDTLINTTLWDLKLPCRDISLTKELKIYGSGVNVMHTYIYNWLTDPPRKKFRYSPIEIIDDSNLNINYKLLKINDTIIKYDNTGNVKVCSTANSKPYETHVLAHKQNKIKNLYILSQENLIYLLFEDNCLQCIKLNNVSMDKYNSYILKNSTFIKTEHDAVQTIKLPEDFAIPEETWCDLQNKKV</sequence>
<evidence type="ECO:0000313" key="1">
    <source>
        <dbReference type="EMBL" id="OAF64097.1"/>
    </source>
</evidence>
<proteinExistence type="predicted"/>
<evidence type="ECO:0000313" key="2">
    <source>
        <dbReference type="Proteomes" id="UP000078046"/>
    </source>
</evidence>
<accession>A0A177AQ03</accession>
<protein>
    <submittedName>
        <fullName evidence="1">Uncharacterized protein</fullName>
    </submittedName>
</protein>
<dbReference type="SUPFAM" id="SSF69322">
    <property type="entry name" value="Tricorn protease domain 2"/>
    <property type="match status" value="1"/>
</dbReference>
<dbReference type="EMBL" id="LWCA01002136">
    <property type="protein sequence ID" value="OAF64097.1"/>
    <property type="molecule type" value="Genomic_DNA"/>
</dbReference>
<gene>
    <name evidence="1" type="ORF">A3Q56_08197</name>
</gene>